<dbReference type="RefSeq" id="WP_185665024.1">
    <property type="nucleotide sequence ID" value="NZ_JACLAW010000011.1"/>
</dbReference>
<name>A0A7X1KMK7_9SPHN</name>
<organism evidence="4 5">
    <name type="scientific">Novosphingobium flavum</name>
    <dbReference type="NCBI Taxonomy" id="1778672"/>
    <lineage>
        <taxon>Bacteria</taxon>
        <taxon>Pseudomonadati</taxon>
        <taxon>Pseudomonadota</taxon>
        <taxon>Alphaproteobacteria</taxon>
        <taxon>Sphingomonadales</taxon>
        <taxon>Sphingomonadaceae</taxon>
        <taxon>Novosphingobium</taxon>
    </lineage>
</organism>
<dbReference type="AlphaFoldDB" id="A0A7X1KMK7"/>
<evidence type="ECO:0000256" key="1">
    <source>
        <dbReference type="ARBA" id="ARBA00010986"/>
    </source>
</evidence>
<dbReference type="InterPro" id="IPR044144">
    <property type="entry name" value="SAF_UxaA/GarD"/>
</dbReference>
<dbReference type="CDD" id="cd11613">
    <property type="entry name" value="SAF_AH_GD"/>
    <property type="match status" value="1"/>
</dbReference>
<dbReference type="PANTHER" id="PTHR30536:SF5">
    <property type="entry name" value="ALTRONATE DEHYDRATASE"/>
    <property type="match status" value="1"/>
</dbReference>
<protein>
    <submittedName>
        <fullName evidence="4">Altronate dehydratase</fullName>
    </submittedName>
</protein>
<reference evidence="4 5" key="1">
    <citation type="submission" date="2020-08" db="EMBL/GenBank/DDBJ databases">
        <title>The genome sequence of type strain Novosphingobium flavum NBRC 111647.</title>
        <authorList>
            <person name="Liu Y."/>
        </authorList>
    </citation>
    <scope>NUCLEOTIDE SEQUENCE [LARGE SCALE GENOMIC DNA]</scope>
    <source>
        <strain evidence="4 5">NBRC 111647</strain>
    </source>
</reference>
<dbReference type="Gene3D" id="2.30.130.110">
    <property type="match status" value="1"/>
</dbReference>
<sequence>MNDLIKPSAVLRLRPDDNVALALRPLVPGDNVLGTTVIEAVPVGHKVALEPIPEGSAVIKYSSVIAESTIAIAPGQHVHVHNARMPTAVHKAGRGKTTAGPSVTGVARTFSGIRRADGSVATRNFIGILTTVNCSGTVARAIADRFRGDALAQWPGVDGVVALTHPHGCAMGRDSDGIRLLRRTLAGYANHPNFAGVLMVGLGCESNEMSELLALVGGESQRIQALEIQSSGGTSQTINAGIGKVQAFLDEARNVRREPLPVSHLTLGLQCGGSDAFSGITANPALGVAADLLVANGGTAILSETPEIYGAEHLLLARAETDAVAEALRHRISWWTTYAARHGGTLNDNPSAGNIAGGITTILEKSLGAVAKGGGSPLRAVYEYAEPIREHGFVFMDSPGFDPVSATGQVAAGANLIAFTTGRGSTFGCKPVPSLKLATNTRLYENMREDMDINCGDLLDDGVSMEAKGREIFEALIETASGVQTASERLNYGEAEFVPWIPSPVT</sequence>
<evidence type="ECO:0000313" key="5">
    <source>
        <dbReference type="Proteomes" id="UP000566813"/>
    </source>
</evidence>
<comment type="caution">
    <text evidence="4">The sequence shown here is derived from an EMBL/GenBank/DDBJ whole genome shotgun (WGS) entry which is preliminary data.</text>
</comment>
<evidence type="ECO:0000256" key="2">
    <source>
        <dbReference type="ARBA" id="ARBA00023239"/>
    </source>
</evidence>
<keyword evidence="2" id="KW-0456">Lyase</keyword>
<feature type="domain" description="SAF" evidence="3">
    <location>
        <begin position="17"/>
        <end position="84"/>
    </location>
</feature>
<accession>A0A7X1KMK7</accession>
<evidence type="ECO:0000259" key="3">
    <source>
        <dbReference type="SMART" id="SM00858"/>
    </source>
</evidence>
<evidence type="ECO:0000313" key="4">
    <source>
        <dbReference type="EMBL" id="MBC2666734.1"/>
    </source>
</evidence>
<keyword evidence="5" id="KW-1185">Reference proteome</keyword>
<dbReference type="Proteomes" id="UP000566813">
    <property type="component" value="Unassembled WGS sequence"/>
</dbReference>
<gene>
    <name evidence="4" type="ORF">H7F51_14530</name>
</gene>
<dbReference type="PANTHER" id="PTHR30536">
    <property type="entry name" value="ALTRONATE/GALACTARATE DEHYDRATASE"/>
    <property type="match status" value="1"/>
</dbReference>
<dbReference type="InterPro" id="IPR013974">
    <property type="entry name" value="SAF"/>
</dbReference>
<dbReference type="Pfam" id="PF04295">
    <property type="entry name" value="GD_AH_second"/>
    <property type="match status" value="1"/>
</dbReference>
<comment type="similarity">
    <text evidence="1">Belongs to the UxaA family.</text>
</comment>
<dbReference type="EMBL" id="JACLAW010000011">
    <property type="protein sequence ID" value="MBC2666734.1"/>
    <property type="molecule type" value="Genomic_DNA"/>
</dbReference>
<dbReference type="Pfam" id="PF20629">
    <property type="entry name" value="GD_AH_C"/>
    <property type="match status" value="1"/>
</dbReference>
<proteinExistence type="inferred from homology"/>
<dbReference type="InterPro" id="IPR048332">
    <property type="entry name" value="GD_AH_C"/>
</dbReference>
<dbReference type="SMART" id="SM00858">
    <property type="entry name" value="SAF"/>
    <property type="match status" value="1"/>
</dbReference>
<dbReference type="GO" id="GO:0019698">
    <property type="term" value="P:D-galacturonate catabolic process"/>
    <property type="evidence" value="ECO:0007669"/>
    <property type="project" value="TreeGrafter"/>
</dbReference>
<dbReference type="InterPro" id="IPR007392">
    <property type="entry name" value="GD_AH_second"/>
</dbReference>
<dbReference type="InterPro" id="IPR052172">
    <property type="entry name" value="UxaA_altronate/galactarate_dh"/>
</dbReference>
<dbReference type="GO" id="GO:0016829">
    <property type="term" value="F:lyase activity"/>
    <property type="evidence" value="ECO:0007669"/>
    <property type="project" value="UniProtKB-KW"/>
</dbReference>